<dbReference type="Gene3D" id="1.20.1260.20">
    <property type="entry name" value="PPE superfamily"/>
    <property type="match status" value="1"/>
</dbReference>
<dbReference type="InterPro" id="IPR038332">
    <property type="entry name" value="PPE_sf"/>
</dbReference>
<evidence type="ECO:0000313" key="2">
    <source>
        <dbReference type="Proteomes" id="UP001240150"/>
    </source>
</evidence>
<keyword evidence="2" id="KW-1185">Reference proteome</keyword>
<dbReference type="EMBL" id="CP126980">
    <property type="protein sequence ID" value="WIM94506.1"/>
    <property type="molecule type" value="Genomic_DNA"/>
</dbReference>
<reference evidence="1 2" key="1">
    <citation type="submission" date="2023-06" db="EMBL/GenBank/DDBJ databases">
        <authorList>
            <person name="Yushchuk O."/>
            <person name="Binda E."/>
            <person name="Ruckert-Reed C."/>
            <person name="Fedorenko V."/>
            <person name="Kalinowski J."/>
            <person name="Marinelli F."/>
        </authorList>
    </citation>
    <scope>NUCLEOTIDE SEQUENCE [LARGE SCALE GENOMIC DNA]</scope>
    <source>
        <strain evidence="1 2">NRRL 3884</strain>
    </source>
</reference>
<gene>
    <name evidence="1" type="ORF">ACTOB_006531</name>
</gene>
<protein>
    <submittedName>
        <fullName evidence="1">Uncharacterized protein</fullName>
    </submittedName>
</protein>
<sequence length="382" mass="41770">MSNPLIAPRTEIPKDSWAGVWIVEDIEMIRRGIENGSWIDGTLGVVGASLDGLALISDPLGVLLQYGASWIIEHVRPLSEALDWLAGDPASIAANAETWRNVANELHRQAEELRGAVRLDLSEWTGDSSTAYRDRTGQQQQALGALAKASETMAVITEGAGFLIAAVRVLVRDAIATLASRLVVYAAEEVASLGIATPLVVEQVTTLIGSWTARIARWLRGLLDSLRKLLPAIRRIGDLVDEIKKVLNRIHSGEEGAEALNRVKKRGAGPVQLFSLESVRGIAAKYGIDIAGLSISLGSKTTRGICGRTLPDGSIVLFPTGFRSEEDLAKTLAHERFHHDELAAGKPFPKNAEEFDAFEDRAYAHEEQWWNNQPIRPEQRKR</sequence>
<dbReference type="SUPFAM" id="SSF140459">
    <property type="entry name" value="PE/PPE dimer-like"/>
    <property type="match status" value="1"/>
</dbReference>
<dbReference type="RefSeq" id="WP_284915721.1">
    <property type="nucleotide sequence ID" value="NZ_CP126980.1"/>
</dbReference>
<evidence type="ECO:0000313" key="1">
    <source>
        <dbReference type="EMBL" id="WIM94506.1"/>
    </source>
</evidence>
<proteinExistence type="predicted"/>
<dbReference type="Proteomes" id="UP001240150">
    <property type="component" value="Chromosome"/>
</dbReference>
<organism evidence="1 2">
    <name type="scientific">Actinoplanes oblitus</name>
    <dbReference type="NCBI Taxonomy" id="3040509"/>
    <lineage>
        <taxon>Bacteria</taxon>
        <taxon>Bacillati</taxon>
        <taxon>Actinomycetota</taxon>
        <taxon>Actinomycetes</taxon>
        <taxon>Micromonosporales</taxon>
        <taxon>Micromonosporaceae</taxon>
        <taxon>Actinoplanes</taxon>
    </lineage>
</organism>
<name>A0ABY8W9I5_9ACTN</name>
<accession>A0ABY8W9I5</accession>